<feature type="compositionally biased region" description="Gly residues" evidence="1">
    <location>
        <begin position="10"/>
        <end position="21"/>
    </location>
</feature>
<protein>
    <submittedName>
        <fullName evidence="2">Uncharacterized protein</fullName>
    </submittedName>
</protein>
<dbReference type="EMBL" id="ML978178">
    <property type="protein sequence ID" value="KAF2031726.1"/>
    <property type="molecule type" value="Genomic_DNA"/>
</dbReference>
<feature type="compositionally biased region" description="Polar residues" evidence="1">
    <location>
        <begin position="551"/>
        <end position="563"/>
    </location>
</feature>
<dbReference type="AlphaFoldDB" id="A0A9P4LLN2"/>
<feature type="compositionally biased region" description="Polar residues" evidence="1">
    <location>
        <begin position="164"/>
        <end position="177"/>
    </location>
</feature>
<gene>
    <name evidence="2" type="ORF">EK21DRAFT_87762</name>
</gene>
<feature type="region of interest" description="Disordered" evidence="1">
    <location>
        <begin position="53"/>
        <end position="72"/>
    </location>
</feature>
<dbReference type="OrthoDB" id="10685140at2759"/>
<feature type="region of interest" description="Disordered" evidence="1">
    <location>
        <begin position="489"/>
        <end position="611"/>
    </location>
</feature>
<evidence type="ECO:0000256" key="1">
    <source>
        <dbReference type="SAM" id="MobiDB-lite"/>
    </source>
</evidence>
<reference evidence="2" key="1">
    <citation type="journal article" date="2020" name="Stud. Mycol.">
        <title>101 Dothideomycetes genomes: a test case for predicting lifestyles and emergence of pathogens.</title>
        <authorList>
            <person name="Haridas S."/>
            <person name="Albert R."/>
            <person name="Binder M."/>
            <person name="Bloem J."/>
            <person name="Labutti K."/>
            <person name="Salamov A."/>
            <person name="Andreopoulos B."/>
            <person name="Baker S."/>
            <person name="Barry K."/>
            <person name="Bills G."/>
            <person name="Bluhm B."/>
            <person name="Cannon C."/>
            <person name="Castanera R."/>
            <person name="Culley D."/>
            <person name="Daum C."/>
            <person name="Ezra D."/>
            <person name="Gonzalez J."/>
            <person name="Henrissat B."/>
            <person name="Kuo A."/>
            <person name="Liang C."/>
            <person name="Lipzen A."/>
            <person name="Lutzoni F."/>
            <person name="Magnuson J."/>
            <person name="Mondo S."/>
            <person name="Nolan M."/>
            <person name="Ohm R."/>
            <person name="Pangilinan J."/>
            <person name="Park H.-J."/>
            <person name="Ramirez L."/>
            <person name="Alfaro M."/>
            <person name="Sun H."/>
            <person name="Tritt A."/>
            <person name="Yoshinaga Y."/>
            <person name="Zwiers L.-H."/>
            <person name="Turgeon B."/>
            <person name="Goodwin S."/>
            <person name="Spatafora J."/>
            <person name="Crous P."/>
            <person name="Grigoriev I."/>
        </authorList>
    </citation>
    <scope>NUCLEOTIDE SEQUENCE</scope>
    <source>
        <strain evidence="2">CBS 110217</strain>
    </source>
</reference>
<feature type="compositionally biased region" description="Polar residues" evidence="1">
    <location>
        <begin position="588"/>
        <end position="605"/>
    </location>
</feature>
<comment type="caution">
    <text evidence="2">The sequence shown here is derived from an EMBL/GenBank/DDBJ whole genome shotgun (WGS) entry which is preliminary data.</text>
</comment>
<proteinExistence type="predicted"/>
<accession>A0A9P4LLN2</accession>
<dbReference type="Proteomes" id="UP000799777">
    <property type="component" value="Unassembled WGS sequence"/>
</dbReference>
<keyword evidence="3" id="KW-1185">Reference proteome</keyword>
<evidence type="ECO:0000313" key="3">
    <source>
        <dbReference type="Proteomes" id="UP000799777"/>
    </source>
</evidence>
<feature type="compositionally biased region" description="Basic and acidic residues" evidence="1">
    <location>
        <begin position="489"/>
        <end position="515"/>
    </location>
</feature>
<feature type="region of interest" description="Disordered" evidence="1">
    <location>
        <begin position="137"/>
        <end position="189"/>
    </location>
</feature>
<feature type="region of interest" description="Disordered" evidence="1">
    <location>
        <begin position="446"/>
        <end position="470"/>
    </location>
</feature>
<organism evidence="2 3">
    <name type="scientific">Setomelanomma holmii</name>
    <dbReference type="NCBI Taxonomy" id="210430"/>
    <lineage>
        <taxon>Eukaryota</taxon>
        <taxon>Fungi</taxon>
        <taxon>Dikarya</taxon>
        <taxon>Ascomycota</taxon>
        <taxon>Pezizomycotina</taxon>
        <taxon>Dothideomycetes</taxon>
        <taxon>Pleosporomycetidae</taxon>
        <taxon>Pleosporales</taxon>
        <taxon>Pleosporineae</taxon>
        <taxon>Phaeosphaeriaceae</taxon>
        <taxon>Setomelanomma</taxon>
    </lineage>
</organism>
<feature type="region of interest" description="Disordered" evidence="1">
    <location>
        <begin position="1"/>
        <end position="38"/>
    </location>
</feature>
<evidence type="ECO:0000313" key="2">
    <source>
        <dbReference type="EMBL" id="KAF2031726.1"/>
    </source>
</evidence>
<name>A0A9P4LLN2_9PLEO</name>
<feature type="compositionally biased region" description="Polar residues" evidence="1">
    <location>
        <begin position="517"/>
        <end position="531"/>
    </location>
</feature>
<sequence>MAPYNQNGPPGFGSVGRGGYKNNGRGKKGRGAYHGQGNGSHFGVASSYGNNWGPRIVPDMQNDGNTFPPGPTAPWGNQYGGYPGAHPGLWVPPAVGYPLPAATNLSQPRAVSDGFAPQIPSYDSTPTYHTPIATPTMPFTKPATQRPVSAAANKTELPPEEQLVDSNAPTTVQPDAVQQSQTSSHHSSARILAGTQPFEPVDAPISAHVSTLSLNPLDATDATTILDNSKEGQLLLIDAPFKTPESTIKLLELQSLQQLQQLNRATAADFQRTLLEARRAYQTQLAAFDDQRAKLLDLLKAALDCEIAHDKNVRRLYDKFILKMKLACKEGGAGKDAAQLEAISILNAAKQESSMALQRRETLEKCRRELLMLDNERIVTANIFANAVHGVVFNALRRSPLAAVATSTSPENDIVRQNIDDVMDHIVQADANVLQGKRGKEFSGVSSELSMVSREKNDTKHHGKGGLNSRTVKDASAFTFNGASIPKKVDSKEDEVATKDAGRKDSKAQESKVNKAADSNGSAHKTSTEQSPAKPPAANDEGGQKTKDQTTAKPQPNTTSTNEHGSKRKKKGSKKNGSSDDNDGADGKTNNGTSSTAAKNTPASSETRKGG</sequence>